<reference evidence="1 2" key="1">
    <citation type="submission" date="2019-06" db="EMBL/GenBank/DDBJ databases">
        <authorList>
            <person name="Broberg M."/>
        </authorList>
    </citation>
    <scope>NUCLEOTIDE SEQUENCE [LARGE SCALE GENOMIC DNA]</scope>
</reference>
<gene>
    <name evidence="1" type="ORF">CLO192961_LOCUS395796</name>
</gene>
<accession>A0ABY6UXT5</accession>
<sequence length="134" mass="14143">MIYRYGLVGAVQGRVDENLTVLDERSVDKEAGTGKGIQSVQVDVGDDGGDDAAEKVYHEATVLGGSRIRITGERHGGEVLYPRRVFGRRLAALVLIGAVVNGQAVAIEPNPIHAGVQVLLSQRLGSALVIITVS</sequence>
<evidence type="ECO:0000313" key="1">
    <source>
        <dbReference type="EMBL" id="VUC34782.1"/>
    </source>
</evidence>
<dbReference type="Proteomes" id="UP000766486">
    <property type="component" value="Unassembled WGS sequence"/>
</dbReference>
<evidence type="ECO:0000313" key="2">
    <source>
        <dbReference type="Proteomes" id="UP000766486"/>
    </source>
</evidence>
<organism evidence="1 2">
    <name type="scientific">Bionectria ochroleuca</name>
    <name type="common">Gliocladium roseum</name>
    <dbReference type="NCBI Taxonomy" id="29856"/>
    <lineage>
        <taxon>Eukaryota</taxon>
        <taxon>Fungi</taxon>
        <taxon>Dikarya</taxon>
        <taxon>Ascomycota</taxon>
        <taxon>Pezizomycotina</taxon>
        <taxon>Sordariomycetes</taxon>
        <taxon>Hypocreomycetidae</taxon>
        <taxon>Hypocreales</taxon>
        <taxon>Bionectriaceae</taxon>
        <taxon>Clonostachys</taxon>
    </lineage>
</organism>
<dbReference type="EMBL" id="CABFNS010000895">
    <property type="protein sequence ID" value="VUC34782.1"/>
    <property type="molecule type" value="Genomic_DNA"/>
</dbReference>
<comment type="caution">
    <text evidence="1">The sequence shown here is derived from an EMBL/GenBank/DDBJ whole genome shotgun (WGS) entry which is preliminary data.</text>
</comment>
<name>A0ABY6UXT5_BIOOC</name>
<proteinExistence type="predicted"/>
<protein>
    <submittedName>
        <fullName evidence="1">Uncharacterized protein</fullName>
    </submittedName>
</protein>
<keyword evidence="2" id="KW-1185">Reference proteome</keyword>